<comment type="similarity">
    <text evidence="1">Belongs to the Nudix hydrolase family.</text>
</comment>
<dbReference type="EMBL" id="JACOPD010000004">
    <property type="protein sequence ID" value="MBC5680743.1"/>
    <property type="molecule type" value="Genomic_DNA"/>
</dbReference>
<dbReference type="PROSITE" id="PS51462">
    <property type="entry name" value="NUDIX"/>
    <property type="match status" value="1"/>
</dbReference>
<dbReference type="Gene3D" id="3.90.80.10">
    <property type="entry name" value="Inorganic pyrophosphatase"/>
    <property type="match status" value="1"/>
</dbReference>
<dbReference type="PANTHER" id="PTHR43736:SF1">
    <property type="entry name" value="DIHYDRONEOPTERIN TRIPHOSPHATE DIPHOSPHATASE"/>
    <property type="match status" value="1"/>
</dbReference>
<gene>
    <name evidence="4" type="ORF">H8S01_07200</name>
</gene>
<evidence type="ECO:0000256" key="1">
    <source>
        <dbReference type="ARBA" id="ARBA00005582"/>
    </source>
</evidence>
<keyword evidence="2" id="KW-0378">Hydrolase</keyword>
<dbReference type="InterPro" id="IPR000086">
    <property type="entry name" value="NUDIX_hydrolase_dom"/>
</dbReference>
<sequence>MEEEIFNVTIDRPIGSSHPDYPSLVYPVNYGYIEGVIAPDGENQDAYVIGVDTPVDHFTGKRIAIIHRRDDVEDKWVITPENVPYNKQQIEDMVYFQEQYFDSYVEMLDEEMWDAYNCKGEKLGYQIPRSMAKSLSEGVYHIAVMIYVKRADGCILATQRSRNKTNPLKWEVTGGSIIAGETPVEGAARELAEETGIIKKISELREIYNCYDVKRHCIYYIYLAEVPSDMPIHLQIGETMDYAFLPYDEFRELVCSDRFVASEQGRFIAHEELMKSVLDTNNI</sequence>
<evidence type="ECO:0000313" key="4">
    <source>
        <dbReference type="EMBL" id="MBC5680743.1"/>
    </source>
</evidence>
<dbReference type="InterPro" id="IPR020084">
    <property type="entry name" value="NUDIX_hydrolase_CS"/>
</dbReference>
<accession>A0ABR7FZX3</accession>
<protein>
    <submittedName>
        <fullName evidence="4">NUDIX domain-containing protein</fullName>
    </submittedName>
</protein>
<evidence type="ECO:0000313" key="5">
    <source>
        <dbReference type="Proteomes" id="UP000628463"/>
    </source>
</evidence>
<dbReference type="InterPro" id="IPR036649">
    <property type="entry name" value="Pyrophosphatase_sf"/>
</dbReference>
<proteinExistence type="inferred from homology"/>
<dbReference type="Pfam" id="PF00293">
    <property type="entry name" value="NUDIX"/>
    <property type="match status" value="1"/>
</dbReference>
<dbReference type="PROSITE" id="PS00893">
    <property type="entry name" value="NUDIX_BOX"/>
    <property type="match status" value="1"/>
</dbReference>
<keyword evidence="5" id="KW-1185">Reference proteome</keyword>
<dbReference type="Proteomes" id="UP000628463">
    <property type="component" value="Unassembled WGS sequence"/>
</dbReference>
<dbReference type="PANTHER" id="PTHR43736">
    <property type="entry name" value="ADP-RIBOSE PYROPHOSPHATASE"/>
    <property type="match status" value="1"/>
</dbReference>
<name>A0ABR7FZX3_9FIRM</name>
<dbReference type="SUPFAM" id="SSF50324">
    <property type="entry name" value="Inorganic pyrophosphatase"/>
    <property type="match status" value="1"/>
</dbReference>
<reference evidence="4 5" key="1">
    <citation type="submission" date="2020-08" db="EMBL/GenBank/DDBJ databases">
        <title>Genome public.</title>
        <authorList>
            <person name="Liu C."/>
            <person name="Sun Q."/>
        </authorList>
    </citation>
    <scope>NUCLEOTIDE SEQUENCE [LARGE SCALE GENOMIC DNA]</scope>
    <source>
        <strain evidence="4 5">NSJ-43</strain>
    </source>
</reference>
<comment type="caution">
    <text evidence="4">The sequence shown here is derived from an EMBL/GenBank/DDBJ whole genome shotgun (WGS) entry which is preliminary data.</text>
</comment>
<dbReference type="RefSeq" id="WP_186836714.1">
    <property type="nucleotide sequence ID" value="NZ_JACOPD010000004.1"/>
</dbReference>
<organism evidence="4 5">
    <name type="scientific">Lachnospira hominis</name>
    <name type="common">ex Liu et al. 2021</name>
    <dbReference type="NCBI Taxonomy" id="2763051"/>
    <lineage>
        <taxon>Bacteria</taxon>
        <taxon>Bacillati</taxon>
        <taxon>Bacillota</taxon>
        <taxon>Clostridia</taxon>
        <taxon>Lachnospirales</taxon>
        <taxon>Lachnospiraceae</taxon>
        <taxon>Lachnospira</taxon>
    </lineage>
</organism>
<evidence type="ECO:0000259" key="3">
    <source>
        <dbReference type="PROSITE" id="PS51462"/>
    </source>
</evidence>
<dbReference type="Gene3D" id="3.90.79.10">
    <property type="entry name" value="Nucleoside Triphosphate Pyrophosphohydrolase"/>
    <property type="match status" value="1"/>
</dbReference>
<dbReference type="InterPro" id="IPR015797">
    <property type="entry name" value="NUDIX_hydrolase-like_dom_sf"/>
</dbReference>
<dbReference type="SUPFAM" id="SSF55811">
    <property type="entry name" value="Nudix"/>
    <property type="match status" value="1"/>
</dbReference>
<evidence type="ECO:0000256" key="2">
    <source>
        <dbReference type="ARBA" id="ARBA00022801"/>
    </source>
</evidence>
<feature type="domain" description="Nudix hydrolase" evidence="3">
    <location>
        <begin position="139"/>
        <end position="267"/>
    </location>
</feature>